<sequence length="221" mass="24463">MNPIKLARAQETLAIGGSALKVQHEDFDDGGVDTLVSSGAQNWGVPVKCFMQGYGMFVANWLLDLGDYIGFVQLYEHSRGGHTDPSITIVGHDGTTFGRIDRYAGDFEIAAFNDKYLWLLNRDGREYREAGLANFTGSCLMQIELATGTVESETPIQVPEKFFRSQRLTHAWLTTVGLSSLRVKFAEVTGNAVLDISVVNYQRDPKHHYDALQISLADLVS</sequence>
<evidence type="ECO:0000313" key="1">
    <source>
        <dbReference type="EMBL" id="AFM12628.1"/>
    </source>
</evidence>
<keyword evidence="2" id="KW-1185">Reference proteome</keyword>
<accession>I4B5S1</accession>
<dbReference type="KEGG" id="tpx:Turpa_1981"/>
<proteinExistence type="predicted"/>
<organism evidence="1 2">
    <name type="scientific">Turneriella parva (strain ATCC BAA-1111 / DSM 21527 / NCTC 11395 / H)</name>
    <name type="common">Leptospira parva</name>
    <dbReference type="NCBI Taxonomy" id="869212"/>
    <lineage>
        <taxon>Bacteria</taxon>
        <taxon>Pseudomonadati</taxon>
        <taxon>Spirochaetota</taxon>
        <taxon>Spirochaetia</taxon>
        <taxon>Leptospirales</taxon>
        <taxon>Leptospiraceae</taxon>
        <taxon>Turneriella</taxon>
    </lineage>
</organism>
<dbReference type="RefSeq" id="WP_014803135.1">
    <property type="nucleotide sequence ID" value="NC_018020.1"/>
</dbReference>
<name>I4B5S1_TURPD</name>
<protein>
    <submittedName>
        <fullName evidence="1">Uncharacterized protein</fullName>
    </submittedName>
</protein>
<dbReference type="EMBL" id="CP002959">
    <property type="protein sequence ID" value="AFM12628.1"/>
    <property type="molecule type" value="Genomic_DNA"/>
</dbReference>
<evidence type="ECO:0000313" key="2">
    <source>
        <dbReference type="Proteomes" id="UP000006048"/>
    </source>
</evidence>
<dbReference type="STRING" id="869212.Turpa_1981"/>
<dbReference type="Proteomes" id="UP000006048">
    <property type="component" value="Chromosome"/>
</dbReference>
<reference evidence="1 2" key="1">
    <citation type="submission" date="2012-06" db="EMBL/GenBank/DDBJ databases">
        <title>The complete chromosome of genome of Turneriella parva DSM 21527.</title>
        <authorList>
            <consortium name="US DOE Joint Genome Institute (JGI-PGF)"/>
            <person name="Lucas S."/>
            <person name="Han J."/>
            <person name="Lapidus A."/>
            <person name="Bruce D."/>
            <person name="Goodwin L."/>
            <person name="Pitluck S."/>
            <person name="Peters L."/>
            <person name="Kyrpides N."/>
            <person name="Mavromatis K."/>
            <person name="Ivanova N."/>
            <person name="Mikhailova N."/>
            <person name="Chertkov O."/>
            <person name="Detter J.C."/>
            <person name="Tapia R."/>
            <person name="Han C."/>
            <person name="Land M."/>
            <person name="Hauser L."/>
            <person name="Markowitz V."/>
            <person name="Cheng J.-F."/>
            <person name="Hugenholtz P."/>
            <person name="Woyke T."/>
            <person name="Wu D."/>
            <person name="Gronow S."/>
            <person name="Wellnitz S."/>
            <person name="Brambilla E."/>
            <person name="Klenk H.-P."/>
            <person name="Eisen J.A."/>
        </authorList>
    </citation>
    <scope>NUCLEOTIDE SEQUENCE [LARGE SCALE GENOMIC DNA]</scope>
    <source>
        <strain evidence="2">ATCC BAA-1111 / DSM 21527 / NCTC 11395 / H</strain>
    </source>
</reference>
<dbReference type="HOGENOM" id="CLU_1250208_0_0_12"/>
<dbReference type="AlphaFoldDB" id="I4B5S1"/>
<gene>
    <name evidence="1" type="ordered locus">Turpa_1981</name>
</gene>